<accession>A0A0G4NYE2</accession>
<evidence type="ECO:0000313" key="1">
    <source>
        <dbReference type="EMBL" id="CRL19112.1"/>
    </source>
</evidence>
<dbReference type="AlphaFoldDB" id="A0A0G4NYE2"/>
<proteinExistence type="predicted"/>
<keyword evidence="2" id="KW-1185">Reference proteome</keyword>
<dbReference type="Proteomes" id="UP000053732">
    <property type="component" value="Unassembled WGS sequence"/>
</dbReference>
<evidence type="ECO:0000313" key="2">
    <source>
        <dbReference type="Proteomes" id="UP000053732"/>
    </source>
</evidence>
<sequence length="52" mass="5726">MTTATQCTQRVGLVRGLIESRLGYVVQTAQPHSFDVVAELSKLLSLVFSNIF</sequence>
<organism evidence="1 2">
    <name type="scientific">Penicillium camemberti (strain FM 013)</name>
    <dbReference type="NCBI Taxonomy" id="1429867"/>
    <lineage>
        <taxon>Eukaryota</taxon>
        <taxon>Fungi</taxon>
        <taxon>Dikarya</taxon>
        <taxon>Ascomycota</taxon>
        <taxon>Pezizomycotina</taxon>
        <taxon>Eurotiomycetes</taxon>
        <taxon>Eurotiomycetidae</taxon>
        <taxon>Eurotiales</taxon>
        <taxon>Aspergillaceae</taxon>
        <taxon>Penicillium</taxon>
    </lineage>
</organism>
<name>A0A0G4NYE2_PENC3</name>
<reference evidence="1 2" key="1">
    <citation type="journal article" date="2014" name="Nat. Commun.">
        <title>Multiple recent horizontal transfers of a large genomic region in cheese making fungi.</title>
        <authorList>
            <person name="Cheeseman K."/>
            <person name="Ropars J."/>
            <person name="Renault P."/>
            <person name="Dupont J."/>
            <person name="Gouzy J."/>
            <person name="Branca A."/>
            <person name="Abraham A.L."/>
            <person name="Ceppi M."/>
            <person name="Conseiller E."/>
            <person name="Debuchy R."/>
            <person name="Malagnac F."/>
            <person name="Goarin A."/>
            <person name="Silar P."/>
            <person name="Lacoste S."/>
            <person name="Sallet E."/>
            <person name="Bensimon A."/>
            <person name="Giraud T."/>
            <person name="Brygoo Y."/>
        </authorList>
    </citation>
    <scope>NUCLEOTIDE SEQUENCE [LARGE SCALE GENOMIC DNA]</scope>
    <source>
        <strain evidence="2">FM 013</strain>
    </source>
</reference>
<dbReference type="EMBL" id="HG793135">
    <property type="protein sequence ID" value="CRL19112.1"/>
    <property type="molecule type" value="Genomic_DNA"/>
</dbReference>
<protein>
    <submittedName>
        <fullName evidence="1">Str. FM013</fullName>
    </submittedName>
</protein>
<gene>
    <name evidence="1" type="ORF">PCAMFM013_S002g000982</name>
</gene>